<keyword evidence="2" id="KW-0472">Membrane</keyword>
<evidence type="ECO:0000256" key="2">
    <source>
        <dbReference type="ARBA" id="ARBA00023136"/>
    </source>
</evidence>
<dbReference type="Gene3D" id="3.30.1330.60">
    <property type="entry name" value="OmpA-like domain"/>
    <property type="match status" value="1"/>
</dbReference>
<reference evidence="5" key="2">
    <citation type="journal article" date="2014" name="ISME J.">
        <title>Microbial stratification in low pH oxic and suboxic macroscopic growths along an acid mine drainage.</title>
        <authorList>
            <person name="Mendez-Garcia C."/>
            <person name="Mesa V."/>
            <person name="Sprenger R.R."/>
            <person name="Richter M."/>
            <person name="Diez M.S."/>
            <person name="Solano J."/>
            <person name="Bargiela R."/>
            <person name="Golyshina O.V."/>
            <person name="Manteca A."/>
            <person name="Ramos J.L."/>
            <person name="Gallego J.R."/>
            <person name="Llorente I."/>
            <person name="Martins Dos Santos V.A."/>
            <person name="Jensen O.N."/>
            <person name="Pelaez A.I."/>
            <person name="Sanchez J."/>
            <person name="Ferrer M."/>
        </authorList>
    </citation>
    <scope>NUCLEOTIDE SEQUENCE</scope>
</reference>
<sequence>NRGLVLTLGSVLFDVNKSALKSGATQNIDKLAHFMANDPKTNVMIEGYTDNTGKSDYNKRLSRRRAEAVRDALVSDGINPQRIITKGYGSEYPVASNKTAAGRQENRRVEVVISDESGNFPKSR</sequence>
<organism evidence="5">
    <name type="scientific">mine drainage metagenome</name>
    <dbReference type="NCBI Taxonomy" id="410659"/>
    <lineage>
        <taxon>unclassified sequences</taxon>
        <taxon>metagenomes</taxon>
        <taxon>ecological metagenomes</taxon>
    </lineage>
</organism>
<dbReference type="PRINTS" id="PR01021">
    <property type="entry name" value="OMPADOMAIN"/>
</dbReference>
<comment type="subcellular location">
    <subcellularLocation>
        <location evidence="1">Cell outer membrane</location>
    </subcellularLocation>
</comment>
<proteinExistence type="predicted"/>
<dbReference type="InterPro" id="IPR050330">
    <property type="entry name" value="Bact_OuterMem_StrucFunc"/>
</dbReference>
<dbReference type="CDD" id="cd07185">
    <property type="entry name" value="OmpA_C-like"/>
    <property type="match status" value="1"/>
</dbReference>
<feature type="non-terminal residue" evidence="5">
    <location>
        <position position="1"/>
    </location>
</feature>
<evidence type="ECO:0000259" key="4">
    <source>
        <dbReference type="PROSITE" id="PS51123"/>
    </source>
</evidence>
<name>T1CVW7_9ZZZZ</name>
<dbReference type="InterPro" id="IPR006665">
    <property type="entry name" value="OmpA-like"/>
</dbReference>
<reference evidence="5" key="1">
    <citation type="submission" date="2013-08" db="EMBL/GenBank/DDBJ databases">
        <authorList>
            <person name="Mendez C."/>
            <person name="Richter M."/>
            <person name="Ferrer M."/>
            <person name="Sanchez J."/>
        </authorList>
    </citation>
    <scope>NUCLEOTIDE SEQUENCE</scope>
</reference>
<dbReference type="AlphaFoldDB" id="T1CVW7"/>
<dbReference type="SUPFAM" id="SSF103088">
    <property type="entry name" value="OmpA-like"/>
    <property type="match status" value="1"/>
</dbReference>
<comment type="caution">
    <text evidence="5">The sequence shown here is derived from an EMBL/GenBank/DDBJ whole genome shotgun (WGS) entry which is preliminary data.</text>
</comment>
<dbReference type="InterPro" id="IPR006664">
    <property type="entry name" value="OMP_bac"/>
</dbReference>
<dbReference type="EMBL" id="AUZX01003665">
    <property type="protein sequence ID" value="EQD73294.1"/>
    <property type="molecule type" value="Genomic_DNA"/>
</dbReference>
<evidence type="ECO:0000313" key="5">
    <source>
        <dbReference type="EMBL" id="EQD73294.1"/>
    </source>
</evidence>
<evidence type="ECO:0000256" key="1">
    <source>
        <dbReference type="ARBA" id="ARBA00004442"/>
    </source>
</evidence>
<dbReference type="InterPro" id="IPR036737">
    <property type="entry name" value="OmpA-like_sf"/>
</dbReference>
<dbReference type="Pfam" id="PF00691">
    <property type="entry name" value="OmpA"/>
    <property type="match status" value="1"/>
</dbReference>
<dbReference type="PROSITE" id="PS51123">
    <property type="entry name" value="OMPA_2"/>
    <property type="match status" value="1"/>
</dbReference>
<dbReference type="PANTHER" id="PTHR30329:SF21">
    <property type="entry name" value="LIPOPROTEIN YIAD-RELATED"/>
    <property type="match status" value="1"/>
</dbReference>
<accession>T1CVW7</accession>
<feature type="domain" description="OmpA-like" evidence="4">
    <location>
        <begin position="1"/>
        <end position="117"/>
    </location>
</feature>
<evidence type="ECO:0000256" key="3">
    <source>
        <dbReference type="ARBA" id="ARBA00023237"/>
    </source>
</evidence>
<gene>
    <name evidence="5" type="ORF">B1A_05024</name>
</gene>
<dbReference type="GO" id="GO:0009279">
    <property type="term" value="C:cell outer membrane"/>
    <property type="evidence" value="ECO:0007669"/>
    <property type="project" value="UniProtKB-SubCell"/>
</dbReference>
<dbReference type="PANTHER" id="PTHR30329">
    <property type="entry name" value="STATOR ELEMENT OF FLAGELLAR MOTOR COMPLEX"/>
    <property type="match status" value="1"/>
</dbReference>
<keyword evidence="3" id="KW-0998">Cell outer membrane</keyword>
<protein>
    <submittedName>
        <fullName evidence="5">OmpA family protein</fullName>
    </submittedName>
</protein>